<gene>
    <name evidence="2" type="ORF">PAMC26510_36085</name>
</gene>
<feature type="domain" description="NmrA-like" evidence="1">
    <location>
        <begin position="7"/>
        <end position="260"/>
    </location>
</feature>
<evidence type="ECO:0000313" key="3">
    <source>
        <dbReference type="Proteomes" id="UP000194546"/>
    </source>
</evidence>
<dbReference type="InterPro" id="IPR051604">
    <property type="entry name" value="Ergot_Alk_Oxidoreductase"/>
</dbReference>
<dbReference type="Proteomes" id="UP000194546">
    <property type="component" value="Unassembled WGS sequence"/>
</dbReference>
<dbReference type="Pfam" id="PF05368">
    <property type="entry name" value="NmrA"/>
    <property type="match status" value="1"/>
</dbReference>
<dbReference type="AlphaFoldDB" id="A0A242M4Y0"/>
<dbReference type="InterPro" id="IPR008030">
    <property type="entry name" value="NmrA-like"/>
</dbReference>
<dbReference type="RefSeq" id="WP_086383896.1">
    <property type="nucleotide sequence ID" value="NZ_NBTY01000204.1"/>
</dbReference>
<dbReference type="InterPro" id="IPR036291">
    <property type="entry name" value="NAD(P)-bd_dom_sf"/>
</dbReference>
<proteinExistence type="predicted"/>
<dbReference type="Gene3D" id="3.90.25.10">
    <property type="entry name" value="UDP-galactose 4-epimerase, domain 1"/>
    <property type="match status" value="1"/>
</dbReference>
<dbReference type="PANTHER" id="PTHR43162:SF1">
    <property type="entry name" value="PRESTALK A DIFFERENTIATION PROTEIN A"/>
    <property type="match status" value="1"/>
</dbReference>
<dbReference type="EMBL" id="NBTY01000204">
    <property type="protein sequence ID" value="OTP66154.1"/>
    <property type="molecule type" value="Genomic_DNA"/>
</dbReference>
<evidence type="ECO:0000313" key="2">
    <source>
        <dbReference type="EMBL" id="OTP66154.1"/>
    </source>
</evidence>
<organism evidence="2 3">
    <name type="scientific">Caballeronia sordidicola</name>
    <name type="common">Burkholderia sordidicola</name>
    <dbReference type="NCBI Taxonomy" id="196367"/>
    <lineage>
        <taxon>Bacteria</taxon>
        <taxon>Pseudomonadati</taxon>
        <taxon>Pseudomonadota</taxon>
        <taxon>Betaproteobacteria</taxon>
        <taxon>Burkholderiales</taxon>
        <taxon>Burkholderiaceae</taxon>
        <taxon>Caballeronia</taxon>
    </lineage>
</organism>
<dbReference type="PANTHER" id="PTHR43162">
    <property type="match status" value="1"/>
</dbReference>
<reference evidence="2 3" key="1">
    <citation type="submission" date="2017-03" db="EMBL/GenBank/DDBJ databases">
        <title>Genome analysis of strain PAMC 26510.</title>
        <authorList>
            <person name="Oh H.-M."/>
            <person name="Yang J.-A."/>
        </authorList>
    </citation>
    <scope>NUCLEOTIDE SEQUENCE [LARGE SCALE GENOMIC DNA]</scope>
    <source>
        <strain evidence="2 3">PAMC 26510</strain>
    </source>
</reference>
<name>A0A242M4Y0_CABSO</name>
<dbReference type="Gene3D" id="3.40.50.720">
    <property type="entry name" value="NAD(P)-binding Rossmann-like Domain"/>
    <property type="match status" value="1"/>
</dbReference>
<dbReference type="SUPFAM" id="SSF51735">
    <property type="entry name" value="NAD(P)-binding Rossmann-fold domains"/>
    <property type="match status" value="1"/>
</dbReference>
<evidence type="ECO:0000259" key="1">
    <source>
        <dbReference type="Pfam" id="PF05368"/>
    </source>
</evidence>
<accession>A0A242M4Y0</accession>
<comment type="caution">
    <text evidence="2">The sequence shown here is derived from an EMBL/GenBank/DDBJ whole genome shotgun (WGS) entry which is preliminary data.</text>
</comment>
<protein>
    <submittedName>
        <fullName evidence="2">Putative nucleoside-diphosphate-sugar epimerase</fullName>
    </submittedName>
</protein>
<sequence length="298" mass="32432">MNPDLYLVTGATGDTGSAAIAELLSKGARVRALVHREDERASALRERNVEVVMGDLLDSHAVQAALQGVAGAYFVYPVMQARLIDATAYFAHAAKLAGVQSIVNMSQISAKDDARSEAALAHWYGERVFDWAGVPTTHLRPTFFVEWLTYGFQLPLIANHDLLRVPAGTGRHAPIAAADQGRVIASILLDPAPHAGKTYPLFGAEEMNHEALAKAVGKALGRPIRYEDESFESFEARLTQLGLSAHFIQHIVSVYRAYQAGEFAGTNDNVERITGRKPMSVSDYVTANRAVFQGEKEQ</sequence>